<accession>A0A484PQ08</accession>
<protein>
    <recommendedName>
        <fullName evidence="2">DUF3304 domain-containing protein</fullName>
    </recommendedName>
</protein>
<dbReference type="EMBL" id="CAADHY010000020">
    <property type="protein sequence ID" value="VFR26060.1"/>
    <property type="molecule type" value="Genomic_DNA"/>
</dbReference>
<dbReference type="AlphaFoldDB" id="A0A484PQ08"/>
<gene>
    <name evidence="1" type="ORF">AMP9_0837</name>
</gene>
<sequence>MIAAMRVGFSSLFGPVCRVAGAVVLALGLAAPGAADGRPANAADAGPSIQALRLGIINYLGEALDPVYIAQGWAGNVGPRAYSSGTCCLSVPREWKPGMTLRVEWNSDSMYLRGEKKLVGVDAPVLPYEPFHDGYVWAVFLPGGEVFVQPWGGGPGLPGFLQGLPAPHEKPTEADFRAFVERTRHAK</sequence>
<evidence type="ECO:0000313" key="1">
    <source>
        <dbReference type="EMBL" id="VFR26060.1"/>
    </source>
</evidence>
<organism evidence="1">
    <name type="scientific">plant metagenome</name>
    <dbReference type="NCBI Taxonomy" id="1297885"/>
    <lineage>
        <taxon>unclassified sequences</taxon>
        <taxon>metagenomes</taxon>
        <taxon>organismal metagenomes</taxon>
    </lineage>
</organism>
<dbReference type="InterPro" id="IPR021733">
    <property type="entry name" value="DUF3304"/>
</dbReference>
<reference evidence="1" key="1">
    <citation type="submission" date="2019-03" db="EMBL/GenBank/DDBJ databases">
        <authorList>
            <person name="Danneels B."/>
        </authorList>
    </citation>
    <scope>NUCLEOTIDE SEQUENCE</scope>
</reference>
<name>A0A484PQ08_9ZZZZ</name>
<proteinExistence type="predicted"/>
<evidence type="ECO:0008006" key="2">
    <source>
        <dbReference type="Google" id="ProtNLM"/>
    </source>
</evidence>
<dbReference type="Pfam" id="PF11745">
    <property type="entry name" value="DUF3304"/>
    <property type="match status" value="1"/>
</dbReference>